<evidence type="ECO:0000313" key="1">
    <source>
        <dbReference type="EMBL" id="BBI90593.1"/>
    </source>
</evidence>
<organism evidence="1 2">
    <name type="scientific">Tenacibaculum phage PTm1</name>
    <dbReference type="NCBI Taxonomy" id="2547425"/>
    <lineage>
        <taxon>Viruses</taxon>
        <taxon>Duplodnaviria</taxon>
        <taxon>Heunggongvirae</taxon>
        <taxon>Uroviricota</taxon>
        <taxon>Caudoviricetes</taxon>
        <taxon>Shirahamavirus</taxon>
        <taxon>Shirahamavirus PTm1</taxon>
    </lineage>
</organism>
<dbReference type="KEGG" id="vg:55803006"/>
<keyword evidence="2" id="KW-1185">Reference proteome</keyword>
<protein>
    <submittedName>
        <fullName evidence="1">Uncharacterized protein</fullName>
    </submittedName>
</protein>
<dbReference type="GeneID" id="55803006"/>
<name>A0A5S9C139_9CAUD</name>
<proteinExistence type="predicted"/>
<accession>A0A5S9C139</accession>
<dbReference type="Proteomes" id="UP000422648">
    <property type="component" value="Segment"/>
</dbReference>
<dbReference type="RefSeq" id="YP_009873885.1">
    <property type="nucleotide sequence ID" value="NC_049340.1"/>
</dbReference>
<reference evidence="1 2" key="1">
    <citation type="journal article" date="2019" name="Arch. Virol.">
        <title>A novel jumbo Tenacibaculum maritimum lytic phage with head-fiber-like appendages.</title>
        <authorList>
            <person name="Kawato Y."/>
            <person name="Istiqomah I."/>
            <person name="Gaafar A.Y."/>
            <person name="Hanaoka M."/>
            <person name="Ishimaru K."/>
            <person name="Yasuike M."/>
            <person name="Nishiki I."/>
            <person name="Nakamura Y."/>
            <person name="Fujiwara A."/>
            <person name="Nakai T."/>
        </authorList>
    </citation>
    <scope>NUCLEOTIDE SEQUENCE [LARGE SCALE GENOMIC DNA]</scope>
    <source>
        <strain evidence="1 2">PTm1</strain>
    </source>
</reference>
<evidence type="ECO:0000313" key="2">
    <source>
        <dbReference type="Proteomes" id="UP000422648"/>
    </source>
</evidence>
<dbReference type="EMBL" id="AP019524">
    <property type="protein sequence ID" value="BBI90593.1"/>
    <property type="molecule type" value="Genomic_DNA"/>
</dbReference>
<sequence length="59" mass="7088">MCNSIKSSTLDRQAFNEWFNDGNAVKVGVDKYLEQTTQYRTTFTLRELELFFIREYQIQ</sequence>